<evidence type="ECO:0000256" key="10">
    <source>
        <dbReference type="ARBA" id="ARBA00033477"/>
    </source>
</evidence>
<dbReference type="SUPFAM" id="SSF54928">
    <property type="entry name" value="RNA-binding domain, RBD"/>
    <property type="match status" value="1"/>
</dbReference>
<keyword evidence="7 11" id="KW-0694">RNA-binding</keyword>
<name>A0A6J2WJ11_CHACN</name>
<evidence type="ECO:0000256" key="5">
    <source>
        <dbReference type="ARBA" id="ARBA00022490"/>
    </source>
</evidence>
<dbReference type="InterPro" id="IPR041085">
    <property type="entry name" value="TSAP1_C"/>
</dbReference>
<dbReference type="FunCoup" id="A0A6J2WJ11">
    <property type="interactions" value="36"/>
</dbReference>
<dbReference type="CTD" id="553636"/>
<dbReference type="AlphaFoldDB" id="A0A6J2WJ11"/>
<evidence type="ECO:0000256" key="4">
    <source>
        <dbReference type="ARBA" id="ARBA00016598"/>
    </source>
</evidence>
<dbReference type="FunFam" id="3.30.70.330:FF:000159">
    <property type="entry name" value="tRNA selenocysteine 1-associated protein 1"/>
    <property type="match status" value="1"/>
</dbReference>
<dbReference type="GeneID" id="115824692"/>
<dbReference type="SMART" id="SM00360">
    <property type="entry name" value="RRM"/>
    <property type="match status" value="2"/>
</dbReference>
<dbReference type="Proteomes" id="UP000504632">
    <property type="component" value="Chromosome 12"/>
</dbReference>
<feature type="domain" description="RRM" evidence="12">
    <location>
        <begin position="95"/>
        <end position="174"/>
    </location>
</feature>
<dbReference type="Pfam" id="PF17654">
    <property type="entry name" value="Trnau1ap"/>
    <property type="match status" value="1"/>
</dbReference>
<evidence type="ECO:0000256" key="3">
    <source>
        <dbReference type="ARBA" id="ARBA00008920"/>
    </source>
</evidence>
<evidence type="ECO:0000256" key="11">
    <source>
        <dbReference type="PROSITE-ProRule" id="PRU00176"/>
    </source>
</evidence>
<evidence type="ECO:0000256" key="9">
    <source>
        <dbReference type="ARBA" id="ARBA00023242"/>
    </source>
</evidence>
<evidence type="ECO:0000256" key="8">
    <source>
        <dbReference type="ARBA" id="ARBA00022917"/>
    </source>
</evidence>
<evidence type="ECO:0000259" key="12">
    <source>
        <dbReference type="PROSITE" id="PS50102"/>
    </source>
</evidence>
<dbReference type="Gene3D" id="3.30.70.330">
    <property type="match status" value="2"/>
</dbReference>
<dbReference type="InterPro" id="IPR035979">
    <property type="entry name" value="RBD_domain_sf"/>
</dbReference>
<organism evidence="13 14">
    <name type="scientific">Chanos chanos</name>
    <name type="common">Milkfish</name>
    <name type="synonym">Mugil chanos</name>
    <dbReference type="NCBI Taxonomy" id="29144"/>
    <lineage>
        <taxon>Eukaryota</taxon>
        <taxon>Metazoa</taxon>
        <taxon>Chordata</taxon>
        <taxon>Craniata</taxon>
        <taxon>Vertebrata</taxon>
        <taxon>Euteleostomi</taxon>
        <taxon>Actinopterygii</taxon>
        <taxon>Neopterygii</taxon>
        <taxon>Teleostei</taxon>
        <taxon>Ostariophysi</taxon>
        <taxon>Gonorynchiformes</taxon>
        <taxon>Chanidae</taxon>
        <taxon>Chanos</taxon>
    </lineage>
</organism>
<evidence type="ECO:0000256" key="2">
    <source>
        <dbReference type="ARBA" id="ARBA00004496"/>
    </source>
</evidence>
<dbReference type="CDD" id="cd12610">
    <property type="entry name" value="RRM1_SECp43"/>
    <property type="match status" value="1"/>
</dbReference>
<dbReference type="InterPro" id="IPR040434">
    <property type="entry name" value="TSAP1"/>
</dbReference>
<dbReference type="GO" id="GO:0000049">
    <property type="term" value="F:tRNA binding"/>
    <property type="evidence" value="ECO:0007669"/>
    <property type="project" value="TreeGrafter"/>
</dbReference>
<comment type="similarity">
    <text evidence="3">Belongs to the RRM TRSPAP family.</text>
</comment>
<keyword evidence="6" id="KW-0677">Repeat</keyword>
<evidence type="ECO:0000256" key="6">
    <source>
        <dbReference type="ARBA" id="ARBA00022737"/>
    </source>
</evidence>
<keyword evidence="5" id="KW-0963">Cytoplasm</keyword>
<sequence>MCSLWMGNLEPYMDETFISKAFASMGEIVVGVRLIRNKITGGAAGYCFVEMEDEATAERCLRKINGKPLPGATPPKRFKLNRATYGRHAENSPSFSLYVGNLTPEVDDGMLYEFFYDRFPSCRSGKIVLDSRGYSKCCGFVEFQSQRDQKRALVECQGTFGLGKLPLKISVAVSKLNKSGSSESSSYQSCDQSYAQYQYFNPNHQQCNLNYYNYGQSVNYDYNYLNPFQNVSQVCEEVEDDDLVYPDGELDVVEANRLFMDQSEELYDALIGCYCQPPESWAGVTCTVTCLLPEPIFDYDI</sequence>
<dbReference type="GO" id="GO:0005634">
    <property type="term" value="C:nucleus"/>
    <property type="evidence" value="ECO:0007669"/>
    <property type="project" value="UniProtKB-SubCell"/>
</dbReference>
<gene>
    <name evidence="14" type="primary">trnau1apa</name>
</gene>
<dbReference type="PROSITE" id="PS50102">
    <property type="entry name" value="RRM"/>
    <property type="match status" value="2"/>
</dbReference>
<proteinExistence type="inferred from homology"/>
<evidence type="ECO:0000256" key="7">
    <source>
        <dbReference type="ARBA" id="ARBA00022884"/>
    </source>
</evidence>
<dbReference type="PANTHER" id="PTHR37457">
    <property type="entry name" value="TRNA SELENOCYSTEINE 1-ASSOCIATED PROTEIN 1-RELATED"/>
    <property type="match status" value="1"/>
</dbReference>
<keyword evidence="9" id="KW-0539">Nucleus</keyword>
<keyword evidence="13" id="KW-1185">Reference proteome</keyword>
<evidence type="ECO:0000313" key="13">
    <source>
        <dbReference type="Proteomes" id="UP000504632"/>
    </source>
</evidence>
<dbReference type="GO" id="GO:0001514">
    <property type="term" value="P:selenocysteine incorporation"/>
    <property type="evidence" value="ECO:0007669"/>
    <property type="project" value="TreeGrafter"/>
</dbReference>
<comment type="subcellular location">
    <subcellularLocation>
        <location evidence="2">Cytoplasm</location>
    </subcellularLocation>
    <subcellularLocation>
        <location evidence="1">Nucleus</location>
    </subcellularLocation>
</comment>
<feature type="domain" description="RRM" evidence="12">
    <location>
        <begin position="2"/>
        <end position="85"/>
    </location>
</feature>
<dbReference type="RefSeq" id="XP_030644308.1">
    <property type="nucleotide sequence ID" value="XM_030788448.1"/>
</dbReference>
<dbReference type="InterPro" id="IPR000504">
    <property type="entry name" value="RRM_dom"/>
</dbReference>
<protein>
    <recommendedName>
        <fullName evidence="4">tRNA selenocysteine 1-associated protein 1</fullName>
    </recommendedName>
    <alternativeName>
        <fullName evidence="10">tRNA selenocysteine-associated protein 1</fullName>
    </alternativeName>
</protein>
<evidence type="ECO:0000256" key="1">
    <source>
        <dbReference type="ARBA" id="ARBA00004123"/>
    </source>
</evidence>
<dbReference type="PANTHER" id="PTHR37457:SF2">
    <property type="entry name" value="TRNA SELENOCYSTEINE 1-ASSOCIATED PROTEIN 1"/>
    <property type="match status" value="1"/>
</dbReference>
<dbReference type="GO" id="GO:0005737">
    <property type="term" value="C:cytoplasm"/>
    <property type="evidence" value="ECO:0007669"/>
    <property type="project" value="UniProtKB-SubCell"/>
</dbReference>
<dbReference type="InterPro" id="IPR012677">
    <property type="entry name" value="Nucleotide-bd_a/b_plait_sf"/>
</dbReference>
<dbReference type="Pfam" id="PF00076">
    <property type="entry name" value="RRM_1"/>
    <property type="match status" value="2"/>
</dbReference>
<keyword evidence="8" id="KW-0648">Protein biosynthesis</keyword>
<evidence type="ECO:0000313" key="14">
    <source>
        <dbReference type="RefSeq" id="XP_030644308.1"/>
    </source>
</evidence>
<dbReference type="InParanoid" id="A0A6J2WJ11"/>
<accession>A0A6J2WJ11</accession>
<dbReference type="OrthoDB" id="446113at2759"/>
<reference evidence="14" key="1">
    <citation type="submission" date="2025-08" db="UniProtKB">
        <authorList>
            <consortium name="RefSeq"/>
        </authorList>
    </citation>
    <scope>IDENTIFICATION</scope>
</reference>